<gene>
    <name evidence="4" type="ORF">ACPOL_1107</name>
</gene>
<evidence type="ECO:0000259" key="3">
    <source>
        <dbReference type="Pfam" id="PF13778"/>
    </source>
</evidence>
<feature type="domain" description="DUF4174" evidence="3">
    <location>
        <begin position="34"/>
        <end position="154"/>
    </location>
</feature>
<evidence type="ECO:0000256" key="2">
    <source>
        <dbReference type="SAM" id="SignalP"/>
    </source>
</evidence>
<dbReference type="OrthoDB" id="7362103at2"/>
<dbReference type="KEGG" id="abas:ACPOL_1107"/>
<feature type="chain" id="PRO_5016421183" evidence="2">
    <location>
        <begin position="22"/>
        <end position="164"/>
    </location>
</feature>
<protein>
    <submittedName>
        <fullName evidence="4">Methylmalonyl-CoA epimerase</fullName>
    </submittedName>
</protein>
<name>A0A2Z5FVC5_9BACT</name>
<feature type="signal peptide" evidence="2">
    <location>
        <begin position="1"/>
        <end position="21"/>
    </location>
</feature>
<proteinExistence type="predicted"/>
<keyword evidence="5" id="KW-1185">Reference proteome</keyword>
<evidence type="ECO:0000313" key="5">
    <source>
        <dbReference type="Proteomes" id="UP000253606"/>
    </source>
</evidence>
<organism evidence="4 5">
    <name type="scientific">Acidisarcina polymorpha</name>
    <dbReference type="NCBI Taxonomy" id="2211140"/>
    <lineage>
        <taxon>Bacteria</taxon>
        <taxon>Pseudomonadati</taxon>
        <taxon>Acidobacteriota</taxon>
        <taxon>Terriglobia</taxon>
        <taxon>Terriglobales</taxon>
        <taxon>Acidobacteriaceae</taxon>
        <taxon>Acidisarcina</taxon>
    </lineage>
</organism>
<evidence type="ECO:0000256" key="1">
    <source>
        <dbReference type="ARBA" id="ARBA00022729"/>
    </source>
</evidence>
<dbReference type="AlphaFoldDB" id="A0A2Z5FVC5"/>
<reference evidence="4 5" key="1">
    <citation type="journal article" date="2018" name="Front. Microbiol.">
        <title>Hydrolytic Capabilities as a Key to Environmental Success: Chitinolytic and Cellulolytic Acidobacteria From Acidic Sub-arctic Soils and Boreal Peatlands.</title>
        <authorList>
            <person name="Belova S.E."/>
            <person name="Ravin N.V."/>
            <person name="Pankratov T.A."/>
            <person name="Rakitin A.L."/>
            <person name="Ivanova A.A."/>
            <person name="Beletsky A.V."/>
            <person name="Mardanov A.V."/>
            <person name="Sinninghe Damste J.S."/>
            <person name="Dedysh S.N."/>
        </authorList>
    </citation>
    <scope>NUCLEOTIDE SEQUENCE [LARGE SCALE GENOMIC DNA]</scope>
    <source>
        <strain evidence="4 5">SBC82</strain>
    </source>
</reference>
<dbReference type="InterPro" id="IPR025232">
    <property type="entry name" value="DUF4174"/>
</dbReference>
<dbReference type="EMBL" id="CP030840">
    <property type="protein sequence ID" value="AXC10457.1"/>
    <property type="molecule type" value="Genomic_DNA"/>
</dbReference>
<sequence length="164" mass="18145">MRISSALLAFAAFALAPRAVAQADLSCPVQPATLKAMRDCYRPVLVFAPNAKDASFATQQKLLEQYADDMMDRNLLYIPVLIKQTGFEKPLDAPFVLLKETEINAIRSRFRVDASDFAVVLVGKDGGEKYRSRKPVSVLKLDDLVDAMPMGGQEKRARSASHKE</sequence>
<keyword evidence="1 2" id="KW-0732">Signal</keyword>
<dbReference type="RefSeq" id="WP_114206083.1">
    <property type="nucleotide sequence ID" value="NZ_CP030840.1"/>
</dbReference>
<accession>A0A2Z5FVC5</accession>
<dbReference type="Pfam" id="PF13778">
    <property type="entry name" value="DUF4174"/>
    <property type="match status" value="1"/>
</dbReference>
<dbReference type="Proteomes" id="UP000253606">
    <property type="component" value="Chromosome"/>
</dbReference>
<evidence type="ECO:0000313" key="4">
    <source>
        <dbReference type="EMBL" id="AXC10457.1"/>
    </source>
</evidence>